<protein>
    <submittedName>
        <fullName evidence="2">Uncharacterized protein</fullName>
    </submittedName>
</protein>
<keyword evidence="3" id="KW-1185">Reference proteome</keyword>
<dbReference type="OrthoDB" id="7726157at2"/>
<dbReference type="RefSeq" id="WP_090218762.1">
    <property type="nucleotide sequence ID" value="NZ_FOYO01000001.1"/>
</dbReference>
<evidence type="ECO:0000313" key="3">
    <source>
        <dbReference type="Proteomes" id="UP000199658"/>
    </source>
</evidence>
<dbReference type="Proteomes" id="UP000199658">
    <property type="component" value="Unassembled WGS sequence"/>
</dbReference>
<feature type="signal peptide" evidence="1">
    <location>
        <begin position="1"/>
        <end position="17"/>
    </location>
</feature>
<accession>A0A1I6HN31</accession>
<evidence type="ECO:0000313" key="2">
    <source>
        <dbReference type="EMBL" id="SFR55855.1"/>
    </source>
</evidence>
<keyword evidence="1" id="KW-0732">Signal</keyword>
<evidence type="ECO:0000256" key="1">
    <source>
        <dbReference type="SAM" id="SignalP"/>
    </source>
</evidence>
<gene>
    <name evidence="2" type="ORF">SAMN04488002_3187</name>
</gene>
<dbReference type="STRING" id="670154.SAMN04488002_3187"/>
<organism evidence="2 3">
    <name type="scientific">Litoreibacter janthinus</name>
    <dbReference type="NCBI Taxonomy" id="670154"/>
    <lineage>
        <taxon>Bacteria</taxon>
        <taxon>Pseudomonadati</taxon>
        <taxon>Pseudomonadota</taxon>
        <taxon>Alphaproteobacteria</taxon>
        <taxon>Rhodobacterales</taxon>
        <taxon>Roseobacteraceae</taxon>
        <taxon>Litoreibacter</taxon>
    </lineage>
</organism>
<feature type="chain" id="PRO_5011493656" evidence="1">
    <location>
        <begin position="18"/>
        <end position="113"/>
    </location>
</feature>
<proteinExistence type="predicted"/>
<dbReference type="AlphaFoldDB" id="A0A1I6HN31"/>
<sequence length="113" mass="12763">MKRLVLALSLVSTPAQAGQPIYESMAECAGIFKAMSEMMETQEKRDRLNGAYLNWAKASADEAGHDMTPLISEKAEDWRSKGAKVAFTQDFRDWTKYCRSLAKHKHLVIDPNK</sequence>
<name>A0A1I6HN31_9RHOB</name>
<dbReference type="EMBL" id="FOYO01000001">
    <property type="protein sequence ID" value="SFR55855.1"/>
    <property type="molecule type" value="Genomic_DNA"/>
</dbReference>
<reference evidence="3" key="1">
    <citation type="submission" date="2016-10" db="EMBL/GenBank/DDBJ databases">
        <authorList>
            <person name="Varghese N."/>
            <person name="Submissions S."/>
        </authorList>
    </citation>
    <scope>NUCLEOTIDE SEQUENCE [LARGE SCALE GENOMIC DNA]</scope>
    <source>
        <strain evidence="3">DSM 26921</strain>
    </source>
</reference>